<dbReference type="EMBL" id="JAIQCV010000007">
    <property type="protein sequence ID" value="KAH1080172.1"/>
    <property type="molecule type" value="Genomic_DNA"/>
</dbReference>
<sequence length="199" mass="21903">MEATGDSSKADWVTKKVTFRANEPDGCGVDMVVDFLKGSRPYFKDIPIGHSAEKDSKRTNIAFDVGEDDVEVHEGDVTKSVVNGLPAVQFPDRIHKLIKDSIASTIIIKLFGQRISSSALTDRAYALWKSFPSFRLISIENGFFFSLRVPNDPAGDVDLTLKEPVTASGEWKRILCKEDLELVAAIPPPTPDAVPDRLV</sequence>
<reference evidence="1 2" key="1">
    <citation type="journal article" date="2021" name="Plant Biotechnol. J.">
        <title>Multi-omics assisted identification of the key and species-specific regulatory components of drought-tolerant mechanisms in Gossypium stocksii.</title>
        <authorList>
            <person name="Yu D."/>
            <person name="Ke L."/>
            <person name="Zhang D."/>
            <person name="Wu Y."/>
            <person name="Sun Y."/>
            <person name="Mei J."/>
            <person name="Sun J."/>
            <person name="Sun Y."/>
        </authorList>
    </citation>
    <scope>NUCLEOTIDE SEQUENCE [LARGE SCALE GENOMIC DNA]</scope>
    <source>
        <strain evidence="2">cv. E1</strain>
        <tissue evidence="1">Leaf</tissue>
    </source>
</reference>
<dbReference type="OrthoDB" id="10399556at2759"/>
<protein>
    <submittedName>
        <fullName evidence="1">Uncharacterized protein</fullName>
    </submittedName>
</protein>
<dbReference type="Proteomes" id="UP000828251">
    <property type="component" value="Unassembled WGS sequence"/>
</dbReference>
<comment type="caution">
    <text evidence="1">The sequence shown here is derived from an EMBL/GenBank/DDBJ whole genome shotgun (WGS) entry which is preliminary data.</text>
</comment>
<proteinExistence type="predicted"/>
<gene>
    <name evidence="1" type="ORF">J1N35_019933</name>
</gene>
<evidence type="ECO:0000313" key="2">
    <source>
        <dbReference type="Proteomes" id="UP000828251"/>
    </source>
</evidence>
<evidence type="ECO:0000313" key="1">
    <source>
        <dbReference type="EMBL" id="KAH1080172.1"/>
    </source>
</evidence>
<keyword evidence="2" id="KW-1185">Reference proteome</keyword>
<organism evidence="1 2">
    <name type="scientific">Gossypium stocksii</name>
    <dbReference type="NCBI Taxonomy" id="47602"/>
    <lineage>
        <taxon>Eukaryota</taxon>
        <taxon>Viridiplantae</taxon>
        <taxon>Streptophyta</taxon>
        <taxon>Embryophyta</taxon>
        <taxon>Tracheophyta</taxon>
        <taxon>Spermatophyta</taxon>
        <taxon>Magnoliopsida</taxon>
        <taxon>eudicotyledons</taxon>
        <taxon>Gunneridae</taxon>
        <taxon>Pentapetalae</taxon>
        <taxon>rosids</taxon>
        <taxon>malvids</taxon>
        <taxon>Malvales</taxon>
        <taxon>Malvaceae</taxon>
        <taxon>Malvoideae</taxon>
        <taxon>Gossypium</taxon>
    </lineage>
</organism>
<accession>A0A9D3VD29</accession>
<dbReference type="AlphaFoldDB" id="A0A9D3VD29"/>
<name>A0A9D3VD29_9ROSI</name>